<evidence type="ECO:0000259" key="1">
    <source>
        <dbReference type="Pfam" id="PF14096"/>
    </source>
</evidence>
<dbReference type="AlphaFoldDB" id="Q9RZC6"/>
<keyword evidence="3" id="KW-1185">Reference proteome</keyword>
<dbReference type="PaxDb" id="243230-DR_A0028"/>
<accession>Q9RZC6</accession>
<dbReference type="KEGG" id="dra:DR_A0028"/>
<feature type="domain" description="DUF4274" evidence="1">
    <location>
        <begin position="25"/>
        <end position="99"/>
    </location>
</feature>
<dbReference type="PATRIC" id="fig|243230.17.peg.2916"/>
<reference evidence="2 3" key="1">
    <citation type="journal article" date="1999" name="Science">
        <title>Genome sequence of the radioresistant bacterium Deinococcus radiodurans R1.</title>
        <authorList>
            <person name="White O."/>
            <person name="Eisen J.A."/>
            <person name="Heidelberg J.F."/>
            <person name="Hickey E.K."/>
            <person name="Peterson J.D."/>
            <person name="Dodson R.J."/>
            <person name="Haft D.H."/>
            <person name="Gwinn M.L."/>
            <person name="Nelson W.C."/>
            <person name="Richardson D.L."/>
            <person name="Moffat K.S."/>
            <person name="Qin H."/>
            <person name="Jiang L."/>
            <person name="Pamphile W."/>
            <person name="Crosby M."/>
            <person name="Shen M."/>
            <person name="Vamathevan J.J."/>
            <person name="Lam P."/>
            <person name="McDonald L."/>
            <person name="Utterback T."/>
            <person name="Zalewski C."/>
            <person name="Makarova K.S."/>
            <person name="Aravind L."/>
            <person name="Daly M.J."/>
            <person name="Minton K.W."/>
            <person name="Fleischmann R.D."/>
            <person name="Ketchum K.A."/>
            <person name="Nelson K.E."/>
            <person name="Salzberg S."/>
            <person name="Smith H.O."/>
            <person name="Venter J.C."/>
            <person name="Fraser C.M."/>
        </authorList>
    </citation>
    <scope>NUCLEOTIDE SEQUENCE [LARGE SCALE GENOMIC DNA]</scope>
    <source>
        <strain evidence="3">ATCC 13939 / DSM 20539 / JCM 16871 / LMG 4051 / NBRC 15346 / NCIMB 9279 / R1 / VKM B-1422</strain>
    </source>
</reference>
<organism evidence="2 3">
    <name type="scientific">Deinococcus radiodurans (strain ATCC 13939 / DSM 20539 / JCM 16871 / CCUG 27074 / LMG 4051 / NBRC 15346 / NCIMB 9279 / VKM B-1422 / R1)</name>
    <dbReference type="NCBI Taxonomy" id="243230"/>
    <lineage>
        <taxon>Bacteria</taxon>
        <taxon>Thermotogati</taxon>
        <taxon>Deinococcota</taxon>
        <taxon>Deinococci</taxon>
        <taxon>Deinococcales</taxon>
        <taxon>Deinococcaceae</taxon>
        <taxon>Deinococcus</taxon>
    </lineage>
</organism>
<evidence type="ECO:0000313" key="2">
    <source>
        <dbReference type="EMBL" id="AAF12359.1"/>
    </source>
</evidence>
<name>Q9RZC6_DEIRA</name>
<dbReference type="PIR" id="F75595">
    <property type="entry name" value="F75595"/>
</dbReference>
<proteinExistence type="predicted"/>
<dbReference type="OrthoDB" id="4825045at2"/>
<gene>
    <name evidence="2" type="ordered locus">DR_A0028</name>
</gene>
<dbReference type="GeneID" id="69518920"/>
<dbReference type="RefSeq" id="WP_010889288.1">
    <property type="nucleotide sequence ID" value="NC_001264.1"/>
</dbReference>
<evidence type="ECO:0000313" key="3">
    <source>
        <dbReference type="Proteomes" id="UP000002524"/>
    </source>
</evidence>
<dbReference type="InterPro" id="IPR025369">
    <property type="entry name" value="DUF4274"/>
</dbReference>
<sequence>MARKAKPLVLDPALQITVDWLEEQPQDMWLAFVENTNYDFAVDALRWMVRSGKCDRAVALAMYWNLAAGYYVQYAARSEVPAHAQLTYNLVKKIERMFLAGEFAESDLGYDPTGRLGDYADVPVVTPIPEELKRPIPGRQIDEFALTQGWINGLPAFVYDELDAREQGSAEA</sequence>
<dbReference type="STRING" id="243230.DR_A0028"/>
<dbReference type="Proteomes" id="UP000002524">
    <property type="component" value="Chromosome 2"/>
</dbReference>
<dbReference type="EnsemblBacteria" id="AAF12359">
    <property type="protein sequence ID" value="AAF12359"/>
    <property type="gene ID" value="DR_A0028"/>
</dbReference>
<dbReference type="HOGENOM" id="CLU_127695_0_0_0"/>
<dbReference type="InParanoid" id="Q9RZC6"/>
<dbReference type="EMBL" id="AE001825">
    <property type="protein sequence ID" value="AAF12359.1"/>
    <property type="molecule type" value="Genomic_DNA"/>
</dbReference>
<protein>
    <recommendedName>
        <fullName evidence="1">DUF4274 domain-containing protein</fullName>
    </recommendedName>
</protein>
<dbReference type="Pfam" id="PF14096">
    <property type="entry name" value="DUF4274"/>
    <property type="match status" value="1"/>
</dbReference>